<evidence type="ECO:0000256" key="1">
    <source>
        <dbReference type="ARBA" id="ARBA00010688"/>
    </source>
</evidence>
<accession>A0A7C1JEI3</accession>
<dbReference type="SUPFAM" id="SSF53613">
    <property type="entry name" value="Ribokinase-like"/>
    <property type="match status" value="1"/>
</dbReference>
<evidence type="ECO:0000259" key="4">
    <source>
        <dbReference type="Pfam" id="PF00294"/>
    </source>
</evidence>
<evidence type="ECO:0000313" key="5">
    <source>
        <dbReference type="EMBL" id="HDX32624.1"/>
    </source>
</evidence>
<dbReference type="AlphaFoldDB" id="A0A7C1JEI3"/>
<organism evidence="5">
    <name type="scientific">Caldilinea aerophila</name>
    <dbReference type="NCBI Taxonomy" id="133453"/>
    <lineage>
        <taxon>Bacteria</taxon>
        <taxon>Bacillati</taxon>
        <taxon>Chloroflexota</taxon>
        <taxon>Caldilineae</taxon>
        <taxon>Caldilineales</taxon>
        <taxon>Caldilineaceae</taxon>
        <taxon>Caldilinea</taxon>
    </lineage>
</organism>
<comment type="similarity">
    <text evidence="1">Belongs to the carbohydrate kinase PfkB family.</text>
</comment>
<proteinExistence type="inferred from homology"/>
<dbReference type="InterPro" id="IPR011611">
    <property type="entry name" value="PfkB_dom"/>
</dbReference>
<dbReference type="Pfam" id="PF00294">
    <property type="entry name" value="PfkB"/>
    <property type="match status" value="1"/>
</dbReference>
<evidence type="ECO:0000256" key="2">
    <source>
        <dbReference type="ARBA" id="ARBA00022679"/>
    </source>
</evidence>
<dbReference type="PANTHER" id="PTHR43320">
    <property type="entry name" value="SUGAR KINASE"/>
    <property type="match status" value="1"/>
</dbReference>
<reference evidence="5" key="1">
    <citation type="journal article" date="2020" name="mSystems">
        <title>Genome- and Community-Level Interaction Insights into Carbon Utilization and Element Cycling Functions of Hydrothermarchaeota in Hydrothermal Sediment.</title>
        <authorList>
            <person name="Zhou Z."/>
            <person name="Liu Y."/>
            <person name="Xu W."/>
            <person name="Pan J."/>
            <person name="Luo Z.H."/>
            <person name="Li M."/>
        </authorList>
    </citation>
    <scope>NUCLEOTIDE SEQUENCE [LARGE SCALE GENOMIC DNA]</scope>
    <source>
        <strain evidence="5">SpSt-289</strain>
    </source>
</reference>
<dbReference type="PANTHER" id="PTHR43320:SF2">
    <property type="entry name" value="2-DEHYDRO-3-DEOXYGLUCONOKINASE_2-DEHYDRO-3-DEOXYGALACTONOKINASE"/>
    <property type="match status" value="1"/>
</dbReference>
<gene>
    <name evidence="5" type="ORF">ENQ20_14230</name>
</gene>
<dbReference type="Gene3D" id="3.40.1190.20">
    <property type="match status" value="1"/>
</dbReference>
<dbReference type="CDD" id="cd01166">
    <property type="entry name" value="KdgK"/>
    <property type="match status" value="1"/>
</dbReference>
<sequence length="329" mass="35653">MFNKSDFSFLPMKIFDVTTIGELMLRLSVPAGVRIETAAQFDVLPGGAESNVVAALARLGLRTAWCGALPDSPLGRLAANHLRMAGVNLEGVHWCGEGRMGVYFVEFAVPPRATQVIYDRADSCAARMTPEQVHWDHLLNTRLLHLTGITPALSPNCLAVTQEAVRRAREAGIALSFDVNYRARLWSTDQAVQRLLPLIEGCDLLFCNRLDAARLFGLDCPAEEAVQRLAERTQARVTVMSMGAEGAVMWDGAQFSHQPALPTVILDRPGAGDGLAAGVLYGWLSGDLKMGLRYGVTLAALALSQRGDLIVTTKQEVESLLTGNEAILR</sequence>
<dbReference type="GO" id="GO:0016301">
    <property type="term" value="F:kinase activity"/>
    <property type="evidence" value="ECO:0007669"/>
    <property type="project" value="UniProtKB-KW"/>
</dbReference>
<dbReference type="EMBL" id="DSMG01000146">
    <property type="protein sequence ID" value="HDX32624.1"/>
    <property type="molecule type" value="Genomic_DNA"/>
</dbReference>
<protein>
    <submittedName>
        <fullName evidence="5">Sugar kinase</fullName>
    </submittedName>
</protein>
<comment type="caution">
    <text evidence="5">The sequence shown here is derived from an EMBL/GenBank/DDBJ whole genome shotgun (WGS) entry which is preliminary data.</text>
</comment>
<keyword evidence="2" id="KW-0808">Transferase</keyword>
<keyword evidence="3 5" id="KW-0418">Kinase</keyword>
<dbReference type="InterPro" id="IPR052700">
    <property type="entry name" value="Carb_kinase_PfkB-like"/>
</dbReference>
<dbReference type="InterPro" id="IPR029056">
    <property type="entry name" value="Ribokinase-like"/>
</dbReference>
<evidence type="ECO:0000256" key="3">
    <source>
        <dbReference type="ARBA" id="ARBA00022777"/>
    </source>
</evidence>
<feature type="domain" description="Carbohydrate kinase PfkB" evidence="4">
    <location>
        <begin position="17"/>
        <end position="308"/>
    </location>
</feature>
<name>A0A7C1JEI3_9CHLR</name>